<dbReference type="Proteomes" id="UP001056120">
    <property type="component" value="Linkage Group LG11"/>
</dbReference>
<dbReference type="EMBL" id="CM042028">
    <property type="protein sequence ID" value="KAI3797286.1"/>
    <property type="molecule type" value="Genomic_DNA"/>
</dbReference>
<evidence type="ECO:0000313" key="1">
    <source>
        <dbReference type="EMBL" id="KAI3797286.1"/>
    </source>
</evidence>
<protein>
    <submittedName>
        <fullName evidence="1">Uncharacterized protein</fullName>
    </submittedName>
</protein>
<organism evidence="1 2">
    <name type="scientific">Smallanthus sonchifolius</name>
    <dbReference type="NCBI Taxonomy" id="185202"/>
    <lineage>
        <taxon>Eukaryota</taxon>
        <taxon>Viridiplantae</taxon>
        <taxon>Streptophyta</taxon>
        <taxon>Embryophyta</taxon>
        <taxon>Tracheophyta</taxon>
        <taxon>Spermatophyta</taxon>
        <taxon>Magnoliopsida</taxon>
        <taxon>eudicotyledons</taxon>
        <taxon>Gunneridae</taxon>
        <taxon>Pentapetalae</taxon>
        <taxon>asterids</taxon>
        <taxon>campanulids</taxon>
        <taxon>Asterales</taxon>
        <taxon>Asteraceae</taxon>
        <taxon>Asteroideae</taxon>
        <taxon>Heliantheae alliance</taxon>
        <taxon>Millerieae</taxon>
        <taxon>Smallanthus</taxon>
    </lineage>
</organism>
<name>A0ACB9HP74_9ASTR</name>
<evidence type="ECO:0000313" key="2">
    <source>
        <dbReference type="Proteomes" id="UP001056120"/>
    </source>
</evidence>
<proteinExistence type="predicted"/>
<gene>
    <name evidence="1" type="ORF">L1987_32542</name>
</gene>
<reference evidence="2" key="1">
    <citation type="journal article" date="2022" name="Mol. Ecol. Resour.">
        <title>The genomes of chicory, endive, great burdock and yacon provide insights into Asteraceae palaeo-polyploidization history and plant inulin production.</title>
        <authorList>
            <person name="Fan W."/>
            <person name="Wang S."/>
            <person name="Wang H."/>
            <person name="Wang A."/>
            <person name="Jiang F."/>
            <person name="Liu H."/>
            <person name="Zhao H."/>
            <person name="Xu D."/>
            <person name="Zhang Y."/>
        </authorList>
    </citation>
    <scope>NUCLEOTIDE SEQUENCE [LARGE SCALE GENOMIC DNA]</scope>
    <source>
        <strain evidence="2">cv. Yunnan</strain>
    </source>
</reference>
<reference evidence="1 2" key="2">
    <citation type="journal article" date="2022" name="Mol. Ecol. Resour.">
        <title>The genomes of chicory, endive, great burdock and yacon provide insights into Asteraceae paleo-polyploidization history and plant inulin production.</title>
        <authorList>
            <person name="Fan W."/>
            <person name="Wang S."/>
            <person name="Wang H."/>
            <person name="Wang A."/>
            <person name="Jiang F."/>
            <person name="Liu H."/>
            <person name="Zhao H."/>
            <person name="Xu D."/>
            <person name="Zhang Y."/>
        </authorList>
    </citation>
    <scope>NUCLEOTIDE SEQUENCE [LARGE SCALE GENOMIC DNA]</scope>
    <source>
        <strain evidence="2">cv. Yunnan</strain>
        <tissue evidence="1">Leaves</tissue>
    </source>
</reference>
<comment type="caution">
    <text evidence="1">The sequence shown here is derived from an EMBL/GenBank/DDBJ whole genome shotgun (WGS) entry which is preliminary data.</text>
</comment>
<accession>A0ACB9HP74</accession>
<keyword evidence="2" id="KW-1185">Reference proteome</keyword>
<sequence length="819" mass="92987">MADSKTVNVEFSSMINFDYMSHKIFSPQAGQMAKNGTSCPWKGNERNGVGFDLRIGHFCWHWLYHSDQNQGYVFHMLSSIHASLPRVNNNTFDQWYSVFDKVYAIKWEDLILRECVRRGTIAILSHAVWCGSAAALTLFSKQPYSHDLILYFKQEVYMMKRWRQPTIWLFMGATISPQHIRSEFKQVNAMIKDEMNDKCVIYSYTLISGYFRNGYPNESLLLFKKMVAEKMVLDNVTVLLVFPACAYITWLDVGKERDDLRDVVTWTSMINGYMITNGTQSAFSLCPLIPLDGVTPNALTLASFLSACAELQYLNQDVVTWTSMINGYMITNGTQSAFSLCPLIPLDGVTPNALTLASFLSACAELQYLNQGKTSQVFAMKNYLDSDINVETGLIEMYAKCAFVGYNFGVFNKTSKVRTAPWNAILSRTIENGLGTEAILLFKEMRLKGVLPNEATLESDSAIGLIDIYSICGALEQGYMTVIKVELKERDIIFWSVIFSCYGKPPWFKGSLHMYRLNRSQWLVSCYEQSLHGILAAELELELTTQPRTLLVLLAEEKNIWVESASVHKWVDEINRFCLEVELLDPAILGTQNILNACLKAKVEKVVVFSSGSAVMVNPELPPDMERDESCWTDIEYAKSTQNWYAVAKTTAEMKALNFAKRHDVKVVTICPSIVVGPMLQSTVNATSLILLSYMKEEGRTEGDTMENINRPYTDIRDLSEAILLLYENPESDGRYICCAYSFRTKEFVAKLENLFPGYNYPKIFTEKSGFAPLNSNKLLNLGWNYRPLEETIVDTIKNYEEDGLLEKGKPFPSTIRFD</sequence>